<dbReference type="GO" id="GO:0009294">
    <property type="term" value="P:DNA-mediated transformation"/>
    <property type="evidence" value="ECO:0007669"/>
    <property type="project" value="InterPro"/>
</dbReference>
<gene>
    <name evidence="3" type="primary">dprA</name>
    <name evidence="3" type="ORF">D5S18_15770</name>
</gene>
<evidence type="ECO:0000313" key="4">
    <source>
        <dbReference type="Proteomes" id="UP000266677"/>
    </source>
</evidence>
<dbReference type="Pfam" id="PF02481">
    <property type="entry name" value="DNA_processg_A"/>
    <property type="match status" value="1"/>
</dbReference>
<sequence length="395" mass="41403">MSGVGAASFEAPGAAGYPACGSSVADSDERRLAWVYLSRVVQGPCAAVSALIASVGVVEAARAVRESDLPESLRPATQQRRGIDRAARDLELAERIGARVVTPDDAEWPAWRLLGLARLDAGREGAMPLALWVRGPGSLSACTERAIAVVGRRYNDDYGAQVTGEVVGDLVAQGWTIVSGAAFGIDGIAHRVALSLGGSTVAVLARGVDRPYPAAHDRLIAQIAESGLVVSEYPLGVPAHKHHFLARNRLIAALSDGVVVVEAGSRSGARNTAKWARRLGLPALAIPGPVTTANSVGCHRMIREGEARLVTRAEDIIEEAGPLRLSQPDTTESAVSGNEALVFDALPRTGSRQPRELATASGIALPEVRAALPVLEFAGLIGVDENGWHRIRHGP</sequence>
<evidence type="ECO:0000259" key="2">
    <source>
        <dbReference type="Pfam" id="PF02481"/>
    </source>
</evidence>
<dbReference type="SUPFAM" id="SSF102405">
    <property type="entry name" value="MCP/YpsA-like"/>
    <property type="match status" value="1"/>
</dbReference>
<evidence type="ECO:0000313" key="3">
    <source>
        <dbReference type="EMBL" id="RJO74877.1"/>
    </source>
</evidence>
<comment type="similarity">
    <text evidence="1">Belongs to the DprA/Smf family.</text>
</comment>
<dbReference type="EMBL" id="QZFU01000019">
    <property type="protein sequence ID" value="RJO74877.1"/>
    <property type="molecule type" value="Genomic_DNA"/>
</dbReference>
<organism evidence="3 4">
    <name type="scientific">Nocardia panacis</name>
    <dbReference type="NCBI Taxonomy" id="2340916"/>
    <lineage>
        <taxon>Bacteria</taxon>
        <taxon>Bacillati</taxon>
        <taxon>Actinomycetota</taxon>
        <taxon>Actinomycetes</taxon>
        <taxon>Mycobacteriales</taxon>
        <taxon>Nocardiaceae</taxon>
        <taxon>Nocardia</taxon>
    </lineage>
</organism>
<name>A0A3A4KZD0_9NOCA</name>
<dbReference type="PANTHER" id="PTHR43022">
    <property type="entry name" value="PROTEIN SMF"/>
    <property type="match status" value="1"/>
</dbReference>
<protein>
    <submittedName>
        <fullName evidence="3">DNA-protecting protein DprA</fullName>
    </submittedName>
</protein>
<dbReference type="Proteomes" id="UP000266677">
    <property type="component" value="Unassembled WGS sequence"/>
</dbReference>
<feature type="domain" description="Smf/DprA SLOG" evidence="2">
    <location>
        <begin position="100"/>
        <end position="320"/>
    </location>
</feature>
<dbReference type="InterPro" id="IPR057666">
    <property type="entry name" value="DrpA_SLOG"/>
</dbReference>
<keyword evidence="4" id="KW-1185">Reference proteome</keyword>
<dbReference type="InterPro" id="IPR003488">
    <property type="entry name" value="DprA"/>
</dbReference>
<dbReference type="PANTHER" id="PTHR43022:SF1">
    <property type="entry name" value="PROTEIN SMF"/>
    <property type="match status" value="1"/>
</dbReference>
<reference evidence="3 4" key="1">
    <citation type="submission" date="2018-09" db="EMBL/GenBank/DDBJ databases">
        <title>YIM PH21274 draft genome.</title>
        <authorList>
            <person name="Miao C."/>
        </authorList>
    </citation>
    <scope>NUCLEOTIDE SEQUENCE [LARGE SCALE GENOMIC DNA]</scope>
    <source>
        <strain evidence="3 4">YIM PH 21724</strain>
    </source>
</reference>
<comment type="caution">
    <text evidence="3">The sequence shown here is derived from an EMBL/GenBank/DDBJ whole genome shotgun (WGS) entry which is preliminary data.</text>
</comment>
<dbReference type="AlphaFoldDB" id="A0A3A4KZD0"/>
<dbReference type="Gene3D" id="3.40.50.450">
    <property type="match status" value="1"/>
</dbReference>
<accession>A0A3A4KZD0</accession>
<evidence type="ECO:0000256" key="1">
    <source>
        <dbReference type="ARBA" id="ARBA00006525"/>
    </source>
</evidence>
<dbReference type="NCBIfam" id="TIGR00732">
    <property type="entry name" value="dprA"/>
    <property type="match status" value="1"/>
</dbReference>
<dbReference type="OrthoDB" id="9785707at2"/>
<proteinExistence type="inferred from homology"/>